<dbReference type="InterPro" id="IPR001867">
    <property type="entry name" value="OmpR/PhoB-type_DNA-bd"/>
</dbReference>
<dbReference type="Gene3D" id="3.40.50.2300">
    <property type="match status" value="1"/>
</dbReference>
<dbReference type="PANTHER" id="PTHR48111:SF28">
    <property type="entry name" value="TRANSCRIPTIONAL REGULATORY PROTEIN TCRX-RELATED"/>
    <property type="match status" value="1"/>
</dbReference>
<dbReference type="InterPro" id="IPR011006">
    <property type="entry name" value="CheY-like_superfamily"/>
</dbReference>
<evidence type="ECO:0000259" key="8">
    <source>
        <dbReference type="PROSITE" id="PS50110"/>
    </source>
</evidence>
<feature type="domain" description="Response regulatory" evidence="8">
    <location>
        <begin position="8"/>
        <end position="122"/>
    </location>
</feature>
<dbReference type="InterPro" id="IPR039420">
    <property type="entry name" value="WalR-like"/>
</dbReference>
<dbReference type="InterPro" id="IPR016032">
    <property type="entry name" value="Sig_transdc_resp-reg_C-effctor"/>
</dbReference>
<dbReference type="GO" id="GO:0006355">
    <property type="term" value="P:regulation of DNA-templated transcription"/>
    <property type="evidence" value="ECO:0007669"/>
    <property type="project" value="InterPro"/>
</dbReference>
<evidence type="ECO:0000313" key="11">
    <source>
        <dbReference type="Proteomes" id="UP000184452"/>
    </source>
</evidence>
<feature type="DNA-binding region" description="OmpR/PhoB-type" evidence="7">
    <location>
        <begin position="136"/>
        <end position="233"/>
    </location>
</feature>
<evidence type="ECO:0000256" key="1">
    <source>
        <dbReference type="ARBA" id="ARBA00022553"/>
    </source>
</evidence>
<evidence type="ECO:0000256" key="5">
    <source>
        <dbReference type="ARBA" id="ARBA00023163"/>
    </source>
</evidence>
<protein>
    <submittedName>
        <fullName evidence="10">Two-component system, OmpR family, response regulator</fullName>
    </submittedName>
</protein>
<dbReference type="SUPFAM" id="SSF52172">
    <property type="entry name" value="CheY-like"/>
    <property type="match status" value="1"/>
</dbReference>
<reference evidence="10 11" key="1">
    <citation type="submission" date="2016-11" db="EMBL/GenBank/DDBJ databases">
        <authorList>
            <person name="Jaros S."/>
            <person name="Januszkiewicz K."/>
            <person name="Wedrychowicz H."/>
        </authorList>
    </citation>
    <scope>NUCLEOTIDE SEQUENCE [LARGE SCALE GENOMIC DNA]</scope>
    <source>
        <strain evidence="10 11">CGMCC 4.5723</strain>
    </source>
</reference>
<dbReference type="InterPro" id="IPR036388">
    <property type="entry name" value="WH-like_DNA-bd_sf"/>
</dbReference>
<dbReference type="PROSITE" id="PS51755">
    <property type="entry name" value="OMPR_PHOB"/>
    <property type="match status" value="1"/>
</dbReference>
<keyword evidence="11" id="KW-1185">Reference proteome</keyword>
<evidence type="ECO:0000256" key="4">
    <source>
        <dbReference type="ARBA" id="ARBA00023125"/>
    </source>
</evidence>
<accession>A0A1M6PX38</accession>
<dbReference type="SUPFAM" id="SSF46894">
    <property type="entry name" value="C-terminal effector domain of the bipartite response regulators"/>
    <property type="match status" value="1"/>
</dbReference>
<name>A0A1M6PX38_9ACTN</name>
<dbReference type="PANTHER" id="PTHR48111">
    <property type="entry name" value="REGULATOR OF RPOS"/>
    <property type="match status" value="1"/>
</dbReference>
<dbReference type="GO" id="GO:0000156">
    <property type="term" value="F:phosphorelay response regulator activity"/>
    <property type="evidence" value="ECO:0007669"/>
    <property type="project" value="TreeGrafter"/>
</dbReference>
<dbReference type="STRING" id="758803.SAMN05421803_1149"/>
<proteinExistence type="predicted"/>
<dbReference type="Pfam" id="PF00072">
    <property type="entry name" value="Response_reg"/>
    <property type="match status" value="1"/>
</dbReference>
<dbReference type="AlphaFoldDB" id="A0A1M6PX38"/>
<sequence>MGAMSTDTVLVVDDVPDIVDLVATVLAFHGFAVLTATSLAGAREVLAAHEPDLLVIDVMLPDGDGRALCREVRAARPRTGIVFLTARDAPADRVAGLTYGADDYITKPFEMDELVARVRAVLRRLHPDGAPAAPPDPVLRVADVALDPDRYEVRRGGVAVHLSRTEYELLHYLMLNEGRVLSREQILDRVWGTGQRSGSNVVDTYIGYLRRKLNALGPDLIRTHRGFGYTIRDTEGSP</sequence>
<dbReference type="SMART" id="SM00862">
    <property type="entry name" value="Trans_reg_C"/>
    <property type="match status" value="1"/>
</dbReference>
<dbReference type="SMART" id="SM00448">
    <property type="entry name" value="REC"/>
    <property type="match status" value="1"/>
</dbReference>
<evidence type="ECO:0000313" key="10">
    <source>
        <dbReference type="EMBL" id="SHK12545.1"/>
    </source>
</evidence>
<dbReference type="CDD" id="cd00383">
    <property type="entry name" value="trans_reg_C"/>
    <property type="match status" value="1"/>
</dbReference>
<keyword evidence="3" id="KW-0805">Transcription regulation</keyword>
<dbReference type="Gene3D" id="1.10.10.10">
    <property type="entry name" value="Winged helix-like DNA-binding domain superfamily/Winged helix DNA-binding domain"/>
    <property type="match status" value="1"/>
</dbReference>
<organism evidence="10 11">
    <name type="scientific">Nocardiopsis flavescens</name>
    <dbReference type="NCBI Taxonomy" id="758803"/>
    <lineage>
        <taxon>Bacteria</taxon>
        <taxon>Bacillati</taxon>
        <taxon>Actinomycetota</taxon>
        <taxon>Actinomycetes</taxon>
        <taxon>Streptosporangiales</taxon>
        <taxon>Nocardiopsidaceae</taxon>
        <taxon>Nocardiopsis</taxon>
    </lineage>
</organism>
<keyword evidence="1 6" id="KW-0597">Phosphoprotein</keyword>
<dbReference type="InterPro" id="IPR001789">
    <property type="entry name" value="Sig_transdc_resp-reg_receiver"/>
</dbReference>
<evidence type="ECO:0000256" key="2">
    <source>
        <dbReference type="ARBA" id="ARBA00023012"/>
    </source>
</evidence>
<keyword evidence="4 7" id="KW-0238">DNA-binding</keyword>
<dbReference type="Gene3D" id="6.10.250.690">
    <property type="match status" value="1"/>
</dbReference>
<dbReference type="Proteomes" id="UP000184452">
    <property type="component" value="Unassembled WGS sequence"/>
</dbReference>
<feature type="modified residue" description="4-aspartylphosphate" evidence="6">
    <location>
        <position position="57"/>
    </location>
</feature>
<dbReference type="Pfam" id="PF00486">
    <property type="entry name" value="Trans_reg_C"/>
    <property type="match status" value="1"/>
</dbReference>
<keyword evidence="5" id="KW-0804">Transcription</keyword>
<feature type="domain" description="OmpR/PhoB-type" evidence="9">
    <location>
        <begin position="136"/>
        <end position="233"/>
    </location>
</feature>
<gene>
    <name evidence="10" type="ORF">SAMN05421803_1149</name>
</gene>
<evidence type="ECO:0000256" key="7">
    <source>
        <dbReference type="PROSITE-ProRule" id="PRU01091"/>
    </source>
</evidence>
<dbReference type="GO" id="GO:0032993">
    <property type="term" value="C:protein-DNA complex"/>
    <property type="evidence" value="ECO:0007669"/>
    <property type="project" value="TreeGrafter"/>
</dbReference>
<dbReference type="GO" id="GO:0000976">
    <property type="term" value="F:transcription cis-regulatory region binding"/>
    <property type="evidence" value="ECO:0007669"/>
    <property type="project" value="TreeGrafter"/>
</dbReference>
<keyword evidence="2" id="KW-0902">Two-component regulatory system</keyword>
<dbReference type="PROSITE" id="PS50110">
    <property type="entry name" value="RESPONSE_REGULATORY"/>
    <property type="match status" value="1"/>
</dbReference>
<dbReference type="FunFam" id="1.10.10.10:FF:000005">
    <property type="entry name" value="Two-component system response regulator"/>
    <property type="match status" value="1"/>
</dbReference>
<evidence type="ECO:0000256" key="6">
    <source>
        <dbReference type="PROSITE-ProRule" id="PRU00169"/>
    </source>
</evidence>
<evidence type="ECO:0000259" key="9">
    <source>
        <dbReference type="PROSITE" id="PS51755"/>
    </source>
</evidence>
<dbReference type="EMBL" id="FQZK01000014">
    <property type="protein sequence ID" value="SHK12545.1"/>
    <property type="molecule type" value="Genomic_DNA"/>
</dbReference>
<dbReference type="GO" id="GO:0005829">
    <property type="term" value="C:cytosol"/>
    <property type="evidence" value="ECO:0007669"/>
    <property type="project" value="TreeGrafter"/>
</dbReference>
<evidence type="ECO:0000256" key="3">
    <source>
        <dbReference type="ARBA" id="ARBA00023015"/>
    </source>
</evidence>